<accession>A0ABQ3AFB0</accession>
<proteinExistence type="predicted"/>
<evidence type="ECO:0000313" key="2">
    <source>
        <dbReference type="Proteomes" id="UP000653308"/>
    </source>
</evidence>
<protein>
    <submittedName>
        <fullName evidence="1">Uncharacterized protein</fullName>
    </submittedName>
</protein>
<name>A0ABQ3AFB0_9ACTN</name>
<reference evidence="2" key="1">
    <citation type="journal article" date="2019" name="Int. J. Syst. Evol. Microbiol.">
        <title>The Global Catalogue of Microorganisms (GCM) 10K type strain sequencing project: providing services to taxonomists for standard genome sequencing and annotation.</title>
        <authorList>
            <consortium name="The Broad Institute Genomics Platform"/>
            <consortium name="The Broad Institute Genome Sequencing Center for Infectious Disease"/>
            <person name="Wu L."/>
            <person name="Ma J."/>
        </authorList>
    </citation>
    <scope>NUCLEOTIDE SEQUENCE [LARGE SCALE GENOMIC DNA]</scope>
    <source>
        <strain evidence="2">JCM 4957</strain>
    </source>
</reference>
<gene>
    <name evidence="1" type="ORF">GCM10010384_61380</name>
</gene>
<organism evidence="1 2">
    <name type="scientific">Streptomyces djakartensis</name>
    <dbReference type="NCBI Taxonomy" id="68193"/>
    <lineage>
        <taxon>Bacteria</taxon>
        <taxon>Bacillati</taxon>
        <taxon>Actinomycetota</taxon>
        <taxon>Actinomycetes</taxon>
        <taxon>Kitasatosporales</taxon>
        <taxon>Streptomycetaceae</taxon>
        <taxon>Streptomyces</taxon>
    </lineage>
</organism>
<keyword evidence="2" id="KW-1185">Reference proteome</keyword>
<dbReference type="EMBL" id="BMWE01000025">
    <property type="protein sequence ID" value="GGY46652.1"/>
    <property type="molecule type" value="Genomic_DNA"/>
</dbReference>
<evidence type="ECO:0000313" key="1">
    <source>
        <dbReference type="EMBL" id="GGY46652.1"/>
    </source>
</evidence>
<dbReference type="Proteomes" id="UP000653308">
    <property type="component" value="Unassembled WGS sequence"/>
</dbReference>
<sequence>MYPRLRFASLYVAIGTARNTGLHWSPEPLFNSQELARELAGGPSLVEGFVKAFTFTSTCM</sequence>
<comment type="caution">
    <text evidence="1">The sequence shown here is derived from an EMBL/GenBank/DDBJ whole genome shotgun (WGS) entry which is preliminary data.</text>
</comment>